<dbReference type="RefSeq" id="WP_048082736.1">
    <property type="nucleotide sequence ID" value="NZ_JAPVER010000020.1"/>
</dbReference>
<feature type="non-terminal residue" evidence="3">
    <location>
        <position position="1732"/>
    </location>
</feature>
<proteinExistence type="predicted"/>
<feature type="domain" description="DUF11" evidence="2">
    <location>
        <begin position="1614"/>
        <end position="1731"/>
    </location>
</feature>
<dbReference type="Gene3D" id="2.60.40.10">
    <property type="entry name" value="Immunoglobulins"/>
    <property type="match status" value="5"/>
</dbReference>
<evidence type="ECO:0000313" key="5">
    <source>
        <dbReference type="Proteomes" id="UP001068021"/>
    </source>
</evidence>
<dbReference type="Proteomes" id="UP001068021">
    <property type="component" value="Unassembled WGS sequence"/>
</dbReference>
<dbReference type="PANTHER" id="PTHR34819">
    <property type="entry name" value="LARGE CYSTEINE-RICH PERIPLASMIC PROTEIN OMCB"/>
    <property type="match status" value="1"/>
</dbReference>
<dbReference type="PROSITE" id="PS51257">
    <property type="entry name" value="PROKAR_LIPOPROTEIN"/>
    <property type="match status" value="1"/>
</dbReference>
<accession>A0A9E5DLM8</accession>
<dbReference type="Proteomes" id="UP001074446">
    <property type="component" value="Unassembled WGS sequence"/>
</dbReference>
<dbReference type="InterPro" id="IPR051172">
    <property type="entry name" value="Chlamydia_OmcB"/>
</dbReference>
<name>A0A9E5DLM8_9EURY</name>
<feature type="domain" description="DUF11" evidence="2">
    <location>
        <begin position="1245"/>
        <end position="1357"/>
    </location>
</feature>
<organism evidence="3 5">
    <name type="scientific">Methanobacterium veterum</name>
    <dbReference type="NCBI Taxonomy" id="408577"/>
    <lineage>
        <taxon>Archaea</taxon>
        <taxon>Methanobacteriati</taxon>
        <taxon>Methanobacteriota</taxon>
        <taxon>Methanomada group</taxon>
        <taxon>Methanobacteria</taxon>
        <taxon>Methanobacteriales</taxon>
        <taxon>Methanobacteriaceae</taxon>
        <taxon>Methanobacterium</taxon>
    </lineage>
</organism>
<dbReference type="InterPro" id="IPR008969">
    <property type="entry name" value="CarboxyPept-like_regulatory"/>
</dbReference>
<dbReference type="InterPro" id="IPR047589">
    <property type="entry name" value="DUF11_rpt"/>
</dbReference>
<reference evidence="3" key="1">
    <citation type="submission" date="2022-12" db="EMBL/GenBank/DDBJ databases">
        <title>Reclassification of two methanogenic archaea species isolated from the Kolyma lowland permafrost.</title>
        <authorList>
            <person name="Trubitsyn V.E."/>
            <person name="Rivkina E.M."/>
            <person name="Shcherbakova V.A."/>
        </authorList>
    </citation>
    <scope>NUCLEOTIDE SEQUENCE</scope>
    <source>
        <strain evidence="3">M2</strain>
        <strain evidence="4">MK4</strain>
    </source>
</reference>
<feature type="domain" description="DUF11" evidence="2">
    <location>
        <begin position="1003"/>
        <end position="1113"/>
    </location>
</feature>
<feature type="domain" description="DUF11" evidence="2">
    <location>
        <begin position="1120"/>
        <end position="1224"/>
    </location>
</feature>
<gene>
    <name evidence="4" type="ORF">O3H35_11825</name>
    <name evidence="3" type="ORF">O3H54_16665</name>
</gene>
<protein>
    <recommendedName>
        <fullName evidence="2">DUF11 domain-containing protein</fullName>
    </recommendedName>
</protein>
<feature type="domain" description="DUF11" evidence="2">
    <location>
        <begin position="889"/>
        <end position="984"/>
    </location>
</feature>
<dbReference type="InterPro" id="IPR011050">
    <property type="entry name" value="Pectin_lyase_fold/virulence"/>
</dbReference>
<dbReference type="InterPro" id="IPR001434">
    <property type="entry name" value="OmcB-like_DUF11"/>
</dbReference>
<dbReference type="Gene3D" id="2.60.40.1170">
    <property type="entry name" value="Mu homology domain, subdomain B"/>
    <property type="match status" value="3"/>
</dbReference>
<feature type="region of interest" description="Disordered" evidence="1">
    <location>
        <begin position="39"/>
        <end position="73"/>
    </location>
</feature>
<dbReference type="EMBL" id="JAPVES010000030">
    <property type="protein sequence ID" value="MCZ3373324.1"/>
    <property type="molecule type" value="Genomic_DNA"/>
</dbReference>
<feature type="domain" description="DUF11" evidence="2">
    <location>
        <begin position="1369"/>
        <end position="1470"/>
    </location>
</feature>
<dbReference type="NCBIfam" id="TIGR01451">
    <property type="entry name" value="B_ant_repeat"/>
    <property type="match status" value="8"/>
</dbReference>
<evidence type="ECO:0000256" key="1">
    <source>
        <dbReference type="SAM" id="MobiDB-lite"/>
    </source>
</evidence>
<dbReference type="Pfam" id="PF01345">
    <property type="entry name" value="DUF11"/>
    <property type="match status" value="8"/>
</dbReference>
<dbReference type="InterPro" id="IPR013783">
    <property type="entry name" value="Ig-like_fold"/>
</dbReference>
<feature type="domain" description="DUF11" evidence="2">
    <location>
        <begin position="767"/>
        <end position="874"/>
    </location>
</feature>
<dbReference type="SUPFAM" id="SSF51126">
    <property type="entry name" value="Pectin lyase-like"/>
    <property type="match status" value="1"/>
</dbReference>
<dbReference type="SUPFAM" id="SSF49464">
    <property type="entry name" value="Carboxypeptidase regulatory domain-like"/>
    <property type="match status" value="1"/>
</dbReference>
<dbReference type="EMBL" id="JAPVER010000020">
    <property type="protein sequence ID" value="MCZ3367528.1"/>
    <property type="molecule type" value="Genomic_DNA"/>
</dbReference>
<dbReference type="PANTHER" id="PTHR34819:SF3">
    <property type="entry name" value="CELL SURFACE PROTEIN"/>
    <property type="match status" value="1"/>
</dbReference>
<keyword evidence="5" id="KW-1185">Reference proteome</keyword>
<evidence type="ECO:0000313" key="4">
    <source>
        <dbReference type="EMBL" id="MCZ3373324.1"/>
    </source>
</evidence>
<feature type="compositionally biased region" description="Low complexity" evidence="1">
    <location>
        <begin position="50"/>
        <end position="73"/>
    </location>
</feature>
<comment type="caution">
    <text evidence="3">The sequence shown here is derived from an EMBL/GenBank/DDBJ whole genome shotgun (WGS) entry which is preliminary data.</text>
</comment>
<sequence>MIKNTKGGGKVRKYAVLTIFTFIFVLLACNAAAAADTSSNNSSTLQTHEQLQNNSQLTNNQSYTTSNSQKTSKNTTQLKNITITWKVERCNSGGPFSGVTITVKNNGTTLASTTTKKDGTYTVNFQSIYTLFQVTASSTGHNPSTKNITVSSNGSYYRTANFKLGADNIYIDDNWANYRNGRSVQFYDGTTHTIGSDAFDTISEAVSNVNAGGTIYIANGTYTVQGVSINKNLNIIGQSRDGVILTGGNSNRIFAISSGRTVTISNITFTNGLASNSNGGAIQNNGGTLTLNNCAFTSNKATRTGYWDNNDVYGGAIYSTGTLTIRNSNFTSNTVTSGSNNYAYGGAIYNSGTLTITGSNFTSNTATTYGGAIINYGTLTITGSNFTSNTAYDGGAISNGDTGTSPTGSLTITGSNFTSNTATSAGGAIWTHGTCNVTGSNFTSNTANDSGGDTAKGSGGAIRNWGTLTVTGSNFTWNSATTNGGAISNYQGTANINFNRIIGNGANDINAEYNGGTSTVNAENNWWGSNTGASAGRVTAANSASVDANPWIILKINASPTSILVGGTSAVTADLTWNSNNIQPTGGRVPDGTVNFSGTLGSVNPTSGVMVNGLTTTTFTAGNTSGTATVSATLDGVTVSTPITLRPVANLEITQTVNSPVNVGSTVTYTVTVKNNGPNTANNIRIQDLIPAGFTVDTHGVGSYSSGIWTIPSLANGESVILTITGTATASMAGLTTSNTATELDQTEEHTSPLPTSTAGVYTKKADVKLTQTTSSTPVNVGDTVTYTVTATNRGPDTATNINIRDIIPSGLTDYVITPSAGTTYSNGIWTIPNLINGGIATLTIAGKAGADMAGLTTTNTATRISQTEYNSESATSTSSGIYVKKANVVITNTANSSKLNVGQTGTFTVTVTNNGPDTATNIVINDPLPNGFSASVTGGTYSNGVWTINSLASQQSVTLTFTGLITSAMAGTNIVNHATETQTEYPPAVISDATIHVNKANVVVTITPSNNRPNVGQSYTYTVTVKNNGDDDATDVTVSGAVPDGLTLNNYHISMGSFTSNGWYIGTLASGNTAILTVTVTPQSSAAGQDITAAVTETQNEYPQTNSATSTVHVPKANVAISKTVNDVSKAIVNVGNTITYLITVTNNGPDSATGLQITDLVPSGLSNLVYSASTGTYSLATGLWNIGTLLNGETATLSITGKITSAMAGLTITNYATITAENEYSSLPVVSAADVYTKLAEVQLSQTATPKANVGNTVTYKVYVTNNGPDTATNIILSDIPPSQLSNLHVTPSIGTYSDGVWTIPSLANGETAILTITGTATSSMAGKSTSNTATLTAQTEYDPSTIGDSTTASVYTKEADVALSQTGSYYGNKVTFIVKATNNGPDSATNINIKDLIPTGLTGASVKVSVGTYDSTTGIWTIPSLANGEVAILNITGNATPQTTIGNIATRTAQDEYNSENNTSKISIYVPNVNLYMYNYAWYSGVYTYNYKQQIVMLAQVNNLGNTDATGIVVKYVVGDAFKVVGYNLLTPGTLTFDNTTNTFTWMIDQLNGGNNTYSGSYAVFSIVLESLRSGSGNGFGLNATITNSDQINIGTTKTRIRNLIINSSADIQVNQTTNNSNPKKGDYVTIKINVKNNGPNNTTGVNITDLLPNGLIVDSDPNTSITASQGTYDPTTGLWAIGTLTNGKEVTLTIIARVDAESGTTIANRAYLSGTPAQYDWNTENNAN</sequence>
<evidence type="ECO:0000259" key="2">
    <source>
        <dbReference type="Pfam" id="PF01345"/>
    </source>
</evidence>
<evidence type="ECO:0000313" key="3">
    <source>
        <dbReference type="EMBL" id="MCZ3367528.1"/>
    </source>
</evidence>
<feature type="domain" description="DUF11" evidence="2">
    <location>
        <begin position="651"/>
        <end position="745"/>
    </location>
</feature>